<feature type="transmembrane region" description="Helical" evidence="8">
    <location>
        <begin position="12"/>
        <end position="30"/>
    </location>
</feature>
<evidence type="ECO:0000256" key="5">
    <source>
        <dbReference type="ARBA" id="ARBA00022692"/>
    </source>
</evidence>
<name>A0A402CRJ8_9BACT</name>
<keyword evidence="6 8" id="KW-1133">Transmembrane helix</keyword>
<feature type="transmembrane region" description="Helical" evidence="8">
    <location>
        <begin position="304"/>
        <end position="323"/>
    </location>
</feature>
<organism evidence="9 10">
    <name type="scientific">Capsulimonas corticalis</name>
    <dbReference type="NCBI Taxonomy" id="2219043"/>
    <lineage>
        <taxon>Bacteria</taxon>
        <taxon>Bacillati</taxon>
        <taxon>Armatimonadota</taxon>
        <taxon>Armatimonadia</taxon>
        <taxon>Capsulimonadales</taxon>
        <taxon>Capsulimonadaceae</taxon>
        <taxon>Capsulimonas</taxon>
    </lineage>
</organism>
<evidence type="ECO:0000256" key="8">
    <source>
        <dbReference type="RuleBase" id="RU362101"/>
    </source>
</evidence>
<keyword evidence="7 8" id="KW-0472">Membrane</keyword>
<dbReference type="OrthoDB" id="9776706at2"/>
<evidence type="ECO:0000256" key="7">
    <source>
        <dbReference type="ARBA" id="ARBA00023136"/>
    </source>
</evidence>
<proteinExistence type="inferred from homology"/>
<evidence type="ECO:0000256" key="1">
    <source>
        <dbReference type="ARBA" id="ARBA00004127"/>
    </source>
</evidence>
<keyword evidence="4" id="KW-0533">Nickel</keyword>
<keyword evidence="3 8" id="KW-0813">Transport</keyword>
<evidence type="ECO:0000256" key="6">
    <source>
        <dbReference type="ARBA" id="ARBA00022989"/>
    </source>
</evidence>
<keyword evidence="10" id="KW-1185">Reference proteome</keyword>
<dbReference type="NCBIfam" id="TIGR00802">
    <property type="entry name" value="nico"/>
    <property type="match status" value="1"/>
</dbReference>
<feature type="transmembrane region" description="Helical" evidence="8">
    <location>
        <begin position="221"/>
        <end position="249"/>
    </location>
</feature>
<dbReference type="Pfam" id="PF03824">
    <property type="entry name" value="NicO"/>
    <property type="match status" value="1"/>
</dbReference>
<dbReference type="InterPro" id="IPR011541">
    <property type="entry name" value="Ni/Co_transpt_high_affinity"/>
</dbReference>
<dbReference type="RefSeq" id="WP_119320023.1">
    <property type="nucleotide sequence ID" value="NZ_AP025739.1"/>
</dbReference>
<evidence type="ECO:0000313" key="9">
    <source>
        <dbReference type="EMBL" id="BDI28067.1"/>
    </source>
</evidence>
<feature type="transmembrane region" description="Helical" evidence="8">
    <location>
        <begin position="76"/>
        <end position="102"/>
    </location>
</feature>
<evidence type="ECO:0000256" key="4">
    <source>
        <dbReference type="ARBA" id="ARBA00022596"/>
    </source>
</evidence>
<feature type="transmembrane region" description="Helical" evidence="8">
    <location>
        <begin position="261"/>
        <end position="284"/>
    </location>
</feature>
<gene>
    <name evidence="9" type="primary">hoxN</name>
    <name evidence="9" type="ORF">CCAX7_001180</name>
</gene>
<sequence length="334" mass="36707">MNTIDHTKRRVAVLLGSLFAINILIWLVTWGASHTYPVLLATGWLAYAFGLRHAVDADHISAIDNTTRKLMQEGKQPIGVGFFFSLGHSTIVVLLCAALAVAASYVQQHLHGWQALGGQVGALVSSSFLYIIGFVNLIVFIDLVGRMRALSRGRDLDEEALHNAMEQRGFLARIFRPILRMVTSSRQMYLVGFLFGLGFDTATEVGLLGMSAHSGQTGTPIWVIMLLPALFTAGMCLIDTLNSVLMLGAYGWAFIKPVRKLYYNLSITLISVVVAFVIATQEMLGLAHIDLSPKGPFWQSLDDRLGFVIIAVFLAGWAISALLHKIRTYEPEQS</sequence>
<dbReference type="PANTHER" id="PTHR31611:SF0">
    <property type="entry name" value="HIGH-AFFINITY NICKEL TRANSPORT PROTEIN NIC1"/>
    <property type="match status" value="1"/>
</dbReference>
<evidence type="ECO:0000256" key="3">
    <source>
        <dbReference type="ARBA" id="ARBA00022448"/>
    </source>
</evidence>
<dbReference type="AlphaFoldDB" id="A0A402CRJ8"/>
<evidence type="ECO:0000256" key="2">
    <source>
        <dbReference type="ARBA" id="ARBA00010892"/>
    </source>
</evidence>
<dbReference type="GO" id="GO:0012505">
    <property type="term" value="C:endomembrane system"/>
    <property type="evidence" value="ECO:0007669"/>
    <property type="project" value="UniProtKB-SubCell"/>
</dbReference>
<reference evidence="9 10" key="1">
    <citation type="journal article" date="2019" name="Int. J. Syst. Evol. Microbiol.">
        <title>Capsulimonas corticalis gen. nov., sp. nov., an aerobic capsulated bacterium, of a novel bacterial order, Capsulimonadales ord. nov., of the class Armatimonadia of the phylum Armatimonadetes.</title>
        <authorList>
            <person name="Li J."/>
            <person name="Kudo C."/>
            <person name="Tonouchi A."/>
        </authorList>
    </citation>
    <scope>NUCLEOTIDE SEQUENCE [LARGE SCALE GENOMIC DNA]</scope>
    <source>
        <strain evidence="9 10">AX-7</strain>
    </source>
</reference>
<comment type="subcellular location">
    <subcellularLocation>
        <location evidence="8">Cell membrane</location>
        <topology evidence="8">Multi-pass membrane protein</topology>
    </subcellularLocation>
    <subcellularLocation>
        <location evidence="1">Endomembrane system</location>
        <topology evidence="1">Multi-pass membrane protein</topology>
    </subcellularLocation>
</comment>
<feature type="transmembrane region" description="Helical" evidence="8">
    <location>
        <begin position="36"/>
        <end position="55"/>
    </location>
</feature>
<dbReference type="EMBL" id="AP025739">
    <property type="protein sequence ID" value="BDI28067.1"/>
    <property type="molecule type" value="Genomic_DNA"/>
</dbReference>
<dbReference type="InterPro" id="IPR004688">
    <property type="entry name" value="Ni/Co_transpt"/>
</dbReference>
<feature type="transmembrane region" description="Helical" evidence="8">
    <location>
        <begin position="188"/>
        <end position="209"/>
    </location>
</feature>
<dbReference type="Proteomes" id="UP000287394">
    <property type="component" value="Chromosome"/>
</dbReference>
<accession>A0A402CRJ8</accession>
<feature type="transmembrane region" description="Helical" evidence="8">
    <location>
        <begin position="122"/>
        <end position="144"/>
    </location>
</feature>
<keyword evidence="5 8" id="KW-0812">Transmembrane</keyword>
<protein>
    <recommendedName>
        <fullName evidence="8">Nickel/cobalt efflux system</fullName>
    </recommendedName>
</protein>
<dbReference type="PANTHER" id="PTHR31611">
    <property type="entry name" value="HIGH-AFFINITY NICKEL TRANSPORT PROTEIN NIC1"/>
    <property type="match status" value="1"/>
</dbReference>
<dbReference type="KEGG" id="ccot:CCAX7_001180"/>
<evidence type="ECO:0000313" key="10">
    <source>
        <dbReference type="Proteomes" id="UP000287394"/>
    </source>
</evidence>
<dbReference type="GO" id="GO:0015099">
    <property type="term" value="F:nickel cation transmembrane transporter activity"/>
    <property type="evidence" value="ECO:0007669"/>
    <property type="project" value="UniProtKB-UniRule"/>
</dbReference>
<dbReference type="GO" id="GO:0005886">
    <property type="term" value="C:plasma membrane"/>
    <property type="evidence" value="ECO:0007669"/>
    <property type="project" value="UniProtKB-SubCell"/>
</dbReference>
<comment type="similarity">
    <text evidence="2 8">Belongs to the NiCoT transporter (TC 2.A.52) family.</text>
</comment>